<evidence type="ECO:0000313" key="3">
    <source>
        <dbReference type="Proteomes" id="UP000478052"/>
    </source>
</evidence>
<dbReference type="EMBL" id="VUJU01000505">
    <property type="protein sequence ID" value="KAF0769961.1"/>
    <property type="molecule type" value="Genomic_DNA"/>
</dbReference>
<keyword evidence="2" id="KW-0695">RNA-directed DNA polymerase</keyword>
<keyword evidence="1" id="KW-1133">Transmembrane helix</keyword>
<proteinExistence type="predicted"/>
<protein>
    <submittedName>
        <fullName evidence="2">Reverse transcriptase domain-containing protein</fullName>
    </submittedName>
</protein>
<reference evidence="2 3" key="1">
    <citation type="submission" date="2019-08" db="EMBL/GenBank/DDBJ databases">
        <title>Whole genome of Aphis craccivora.</title>
        <authorList>
            <person name="Voronova N.V."/>
            <person name="Shulinski R.S."/>
            <person name="Bandarenka Y.V."/>
            <person name="Zhorov D.G."/>
            <person name="Warner D."/>
        </authorList>
    </citation>
    <scope>NUCLEOTIDE SEQUENCE [LARGE SCALE GENOMIC DNA]</scope>
    <source>
        <strain evidence="2">180601</strain>
        <tissue evidence="2">Whole Body</tissue>
    </source>
</reference>
<accession>A0A6G0ZG19</accession>
<dbReference type="Proteomes" id="UP000478052">
    <property type="component" value="Unassembled WGS sequence"/>
</dbReference>
<keyword evidence="1" id="KW-0472">Membrane</keyword>
<organism evidence="2 3">
    <name type="scientific">Aphis craccivora</name>
    <name type="common">Cowpea aphid</name>
    <dbReference type="NCBI Taxonomy" id="307492"/>
    <lineage>
        <taxon>Eukaryota</taxon>
        <taxon>Metazoa</taxon>
        <taxon>Ecdysozoa</taxon>
        <taxon>Arthropoda</taxon>
        <taxon>Hexapoda</taxon>
        <taxon>Insecta</taxon>
        <taxon>Pterygota</taxon>
        <taxon>Neoptera</taxon>
        <taxon>Paraneoptera</taxon>
        <taxon>Hemiptera</taxon>
        <taxon>Sternorrhyncha</taxon>
        <taxon>Aphidomorpha</taxon>
        <taxon>Aphidoidea</taxon>
        <taxon>Aphididae</taxon>
        <taxon>Aphidini</taxon>
        <taxon>Aphis</taxon>
        <taxon>Aphis</taxon>
    </lineage>
</organism>
<evidence type="ECO:0000313" key="2">
    <source>
        <dbReference type="EMBL" id="KAF0769961.1"/>
    </source>
</evidence>
<gene>
    <name evidence="2" type="ORF">FWK35_00001827</name>
</gene>
<sequence length="144" mass="17055">MFIYKSDSGKPLLYWFKSYLSTRTQWVIIAYYPLGITNIMSNFPQGGHLFSIVFVLFINVLNNSLKYCTISDIFKLFLQINSEDDYLCKFCFQNDFNNLRICDNHGISLNVSYFPHPLLTKVSIKNIRRYTLHAMRTDVSMRWH</sequence>
<comment type="caution">
    <text evidence="2">The sequence shown here is derived from an EMBL/GenBank/DDBJ whole genome shotgun (WGS) entry which is preliminary data.</text>
</comment>
<keyword evidence="2" id="KW-0548">Nucleotidyltransferase</keyword>
<dbReference type="AlphaFoldDB" id="A0A6G0ZG19"/>
<feature type="non-terminal residue" evidence="2">
    <location>
        <position position="144"/>
    </location>
</feature>
<keyword evidence="3" id="KW-1185">Reference proteome</keyword>
<evidence type="ECO:0000256" key="1">
    <source>
        <dbReference type="SAM" id="Phobius"/>
    </source>
</evidence>
<keyword evidence="1" id="KW-0812">Transmembrane</keyword>
<name>A0A6G0ZG19_APHCR</name>
<dbReference type="GO" id="GO:0003964">
    <property type="term" value="F:RNA-directed DNA polymerase activity"/>
    <property type="evidence" value="ECO:0007669"/>
    <property type="project" value="UniProtKB-KW"/>
</dbReference>
<keyword evidence="2" id="KW-0808">Transferase</keyword>
<feature type="transmembrane region" description="Helical" evidence="1">
    <location>
        <begin position="46"/>
        <end position="65"/>
    </location>
</feature>